<accession>A0A854W8F0</accession>
<name>A0A854W8F0_9STRE</name>
<organism evidence="1 2">
    <name type="scientific">Streptococcus parauberis</name>
    <dbReference type="NCBI Taxonomy" id="1348"/>
    <lineage>
        <taxon>Bacteria</taxon>
        <taxon>Bacillati</taxon>
        <taxon>Bacillota</taxon>
        <taxon>Bacilli</taxon>
        <taxon>Lactobacillales</taxon>
        <taxon>Streptococcaceae</taxon>
        <taxon>Streptococcus</taxon>
    </lineage>
</organism>
<protein>
    <recommendedName>
        <fullName evidence="3">AP2 domain protein</fullName>
    </recommendedName>
</protein>
<sequence length="150" mass="17110">MKTLNLTGERFGRLTVLAKTSKRAGNNEIVYICKCVCGNIIESYTSLLRRGKTRSCGCLQKDTRLSDLSTLNQKKTFVDGVEMDMFTNRQNKNNTTGYKGVYKHHKGYIGRICVKGQHHSGPLRATKDEAYQDRLNLEDKYLPKIDTKKE</sequence>
<evidence type="ECO:0000313" key="2">
    <source>
        <dbReference type="Proteomes" id="UP000217465"/>
    </source>
</evidence>
<dbReference type="Proteomes" id="UP000217465">
    <property type="component" value="Unassembled WGS sequence"/>
</dbReference>
<evidence type="ECO:0008006" key="3">
    <source>
        <dbReference type="Google" id="ProtNLM"/>
    </source>
</evidence>
<proteinExistence type="predicted"/>
<reference evidence="1 2" key="1">
    <citation type="submission" date="2016-06" db="EMBL/GenBank/DDBJ databases">
        <authorList>
            <person name="Haines A.N."/>
            <person name="Council K.R."/>
        </authorList>
    </citation>
    <scope>NUCLEOTIDE SEQUENCE [LARGE SCALE GENOMIC DNA]</scope>
    <source>
        <strain evidence="1 2">SP158-29</strain>
    </source>
</reference>
<evidence type="ECO:0000313" key="1">
    <source>
        <dbReference type="EMBL" id="PCH12543.1"/>
    </source>
</evidence>
<comment type="caution">
    <text evidence="1">The sequence shown here is derived from an EMBL/GenBank/DDBJ whole genome shotgun (WGS) entry which is preliminary data.</text>
</comment>
<gene>
    <name evidence="1" type="ORF">A9Y57_01262</name>
</gene>
<dbReference type="RefSeq" id="WP_096633623.1">
    <property type="nucleotide sequence ID" value="NZ_JAYEVX010000007.1"/>
</dbReference>
<dbReference type="AlphaFoldDB" id="A0A854W8F0"/>
<dbReference type="EMBL" id="NSGR01000008">
    <property type="protein sequence ID" value="PCH12543.1"/>
    <property type="molecule type" value="Genomic_DNA"/>
</dbReference>